<comment type="caution">
    <text evidence="1">The sequence shown here is derived from an EMBL/GenBank/DDBJ whole genome shotgun (WGS) entry which is preliminary data.</text>
</comment>
<accession>A0A543EU74</accession>
<keyword evidence="2" id="KW-1185">Reference proteome</keyword>
<evidence type="ECO:0000313" key="2">
    <source>
        <dbReference type="Proteomes" id="UP000320235"/>
    </source>
</evidence>
<evidence type="ECO:0008006" key="3">
    <source>
        <dbReference type="Google" id="ProtNLM"/>
    </source>
</evidence>
<evidence type="ECO:0000313" key="1">
    <source>
        <dbReference type="EMBL" id="TQM25119.1"/>
    </source>
</evidence>
<dbReference type="Proteomes" id="UP000320235">
    <property type="component" value="Unassembled WGS sequence"/>
</dbReference>
<dbReference type="EMBL" id="VFPE01000003">
    <property type="protein sequence ID" value="TQM25119.1"/>
    <property type="molecule type" value="Genomic_DNA"/>
</dbReference>
<reference evidence="1 2" key="1">
    <citation type="submission" date="2019-06" db="EMBL/GenBank/DDBJ databases">
        <title>Sequencing the genomes of 1000 actinobacteria strains.</title>
        <authorList>
            <person name="Klenk H.-P."/>
        </authorList>
    </citation>
    <scope>NUCLEOTIDE SEQUENCE [LARGE SCALE GENOMIC DNA]</scope>
    <source>
        <strain evidence="1 2">DSM 105492</strain>
    </source>
</reference>
<proteinExistence type="predicted"/>
<dbReference type="AlphaFoldDB" id="A0A543EU74"/>
<gene>
    <name evidence="1" type="ORF">FB391_2578</name>
</gene>
<dbReference type="RefSeq" id="WP_141894869.1">
    <property type="nucleotide sequence ID" value="NZ_BAABLH010000002.1"/>
</dbReference>
<organism evidence="1 2">
    <name type="scientific">Microbacterium kyungheense</name>
    <dbReference type="NCBI Taxonomy" id="1263636"/>
    <lineage>
        <taxon>Bacteria</taxon>
        <taxon>Bacillati</taxon>
        <taxon>Actinomycetota</taxon>
        <taxon>Actinomycetes</taxon>
        <taxon>Micrococcales</taxon>
        <taxon>Microbacteriaceae</taxon>
        <taxon>Microbacterium</taxon>
    </lineage>
</organism>
<sequence>MAIGDDGVLGGMPLVPGSLPAKDLDTEDNRSHDYIAGGPAFWKPGVVVPIAKGGTGAATPADARAALGAAPSDKVTKRSGFNDITLYWNGVRVNVNVDGFEVGTIPYSTDIGSAVAAAMAGYVAKSGDTMTGHLYLPNSVAASTGYTIAYINGDGRLSRGASSERYKDDITPIDPIDLGDIFPQLHTFVMNDDPGRMERVGYIAERLDESDDLRRFVIYQREPVYEDVLTDIFDEAGAVVGQRVVDRRVVGSTRSRDENGDPIPDSIDFIALLLAEVAQLHARDEQREMELEQLAARIEALEARA</sequence>
<name>A0A543EU74_9MICO</name>
<dbReference type="OrthoDB" id="5073053at2"/>
<protein>
    <recommendedName>
        <fullName evidence="3">Endosialidase-like protein</fullName>
    </recommendedName>
</protein>